<evidence type="ECO:0000256" key="2">
    <source>
        <dbReference type="SAM" id="SignalP"/>
    </source>
</evidence>
<keyword evidence="2" id="KW-0732">Signal</keyword>
<dbReference type="Pfam" id="PF00024">
    <property type="entry name" value="PAN_1"/>
    <property type="match status" value="2"/>
</dbReference>
<feature type="domain" description="Apple" evidence="3">
    <location>
        <begin position="359"/>
        <end position="442"/>
    </location>
</feature>
<feature type="compositionally biased region" description="Low complexity" evidence="1">
    <location>
        <begin position="253"/>
        <end position="275"/>
    </location>
</feature>
<dbReference type="AlphaFoldDB" id="A0A4S8S8Z0"/>
<feature type="compositionally biased region" description="Polar residues" evidence="1">
    <location>
        <begin position="276"/>
        <end position="287"/>
    </location>
</feature>
<dbReference type="SMART" id="SM00473">
    <property type="entry name" value="PAN_AP"/>
    <property type="match status" value="2"/>
</dbReference>
<feature type="compositionally biased region" description="Low complexity" evidence="1">
    <location>
        <begin position="59"/>
        <end position="137"/>
    </location>
</feature>
<comment type="caution">
    <text evidence="4">The sequence shown here is derived from an EMBL/GenBank/DDBJ whole genome shotgun (WGS) entry which is preliminary data.</text>
</comment>
<dbReference type="SUPFAM" id="SSF57414">
    <property type="entry name" value="Hairpin loop containing domain-like"/>
    <property type="match status" value="1"/>
</dbReference>
<reference evidence="4 5" key="1">
    <citation type="submission" date="2018-10" db="EMBL/GenBank/DDBJ databases">
        <title>Fifty Aureobasidium pullulans genomes reveal a recombining polyextremotolerant generalist.</title>
        <authorList>
            <person name="Gostincar C."/>
            <person name="Turk M."/>
            <person name="Zajc J."/>
            <person name="Gunde-Cimerman N."/>
        </authorList>
    </citation>
    <scope>NUCLEOTIDE SEQUENCE [LARGE SCALE GENOMIC DNA]</scope>
    <source>
        <strain evidence="4 5">EXF-11900</strain>
    </source>
</reference>
<evidence type="ECO:0000259" key="3">
    <source>
        <dbReference type="PROSITE" id="PS50948"/>
    </source>
</evidence>
<feature type="compositionally biased region" description="Low complexity" evidence="1">
    <location>
        <begin position="288"/>
        <end position="332"/>
    </location>
</feature>
<organism evidence="4 5">
    <name type="scientific">Aureobasidium pullulans</name>
    <name type="common">Black yeast</name>
    <name type="synonym">Pullularia pullulans</name>
    <dbReference type="NCBI Taxonomy" id="5580"/>
    <lineage>
        <taxon>Eukaryota</taxon>
        <taxon>Fungi</taxon>
        <taxon>Dikarya</taxon>
        <taxon>Ascomycota</taxon>
        <taxon>Pezizomycotina</taxon>
        <taxon>Dothideomycetes</taxon>
        <taxon>Dothideomycetidae</taxon>
        <taxon>Dothideales</taxon>
        <taxon>Saccotheciaceae</taxon>
        <taxon>Aureobasidium</taxon>
    </lineage>
</organism>
<evidence type="ECO:0000313" key="4">
    <source>
        <dbReference type="EMBL" id="THV66770.1"/>
    </source>
</evidence>
<feature type="region of interest" description="Disordered" evidence="1">
    <location>
        <begin position="251"/>
        <end position="333"/>
    </location>
</feature>
<feature type="chain" id="PRO_5020910476" description="Apple domain-containing protein" evidence="2">
    <location>
        <begin position="23"/>
        <end position="513"/>
    </location>
</feature>
<name>A0A4S8S8Z0_AURPU</name>
<dbReference type="EMBL" id="QZAF01000484">
    <property type="protein sequence ID" value="THV66770.1"/>
    <property type="molecule type" value="Genomic_DNA"/>
</dbReference>
<gene>
    <name evidence="4" type="ORF">D6D28_08060</name>
</gene>
<dbReference type="Gene3D" id="3.50.4.10">
    <property type="entry name" value="Hepatocyte Growth Factor"/>
    <property type="match status" value="1"/>
</dbReference>
<protein>
    <recommendedName>
        <fullName evidence="3">Apple domain-containing protein</fullName>
    </recommendedName>
</protein>
<dbReference type="Proteomes" id="UP000304951">
    <property type="component" value="Unassembled WGS sequence"/>
</dbReference>
<accession>A0A4S8S8Z0</accession>
<sequence length="513" mass="53142">MRFTDVSFAAVCLVQLFAPGYAWPQPDQLVAGSPPIDNGIAGQPLHAYGQASLRKRQTGDQTTSTSSSSSSGTVASGSMTSSSSSSGIYTNSSSSAVSSTSMSSGNSTSSSMSSVSSTSRANSTSSTASSTSTSSTASATASTVAGVTFQIQNNTIYSGTLINLMRKRAAAQAGIDMCLNKCANSTSCAGTSYDNSTMMCSYYSSVDQNSQMTKNGTTFALVQNRASNSTNNSTTTAASSTMTMTSGIVTAPSSTMTMTSSGKFSNSSTSSQSMTKPANSTSRLASLSTTMSVNTTSSRSMTMSNSTTSTMSSSTRASNTTSSTSATPTNPVGARSCDQIAANGNTFTDGNNVTYAVICAKKAARDLFAILANFSPRADPGDVATVQSGSFEGCAPYCDSNAQCNSYSYDRSNGTCHLMSSSNVTQPIAGRDYAYKIQSQTSSSSSSAAPRSYRSVCDNSIRCIDYTEFVLEQLEHDTPASFIVECFSISNDVKYATASSTFDNSKLDSAFDH</sequence>
<feature type="region of interest" description="Disordered" evidence="1">
    <location>
        <begin position="53"/>
        <end position="137"/>
    </location>
</feature>
<evidence type="ECO:0000313" key="5">
    <source>
        <dbReference type="Proteomes" id="UP000304951"/>
    </source>
</evidence>
<evidence type="ECO:0000256" key="1">
    <source>
        <dbReference type="SAM" id="MobiDB-lite"/>
    </source>
</evidence>
<feature type="signal peptide" evidence="2">
    <location>
        <begin position="1"/>
        <end position="22"/>
    </location>
</feature>
<dbReference type="PROSITE" id="PS50948">
    <property type="entry name" value="PAN"/>
    <property type="match status" value="1"/>
</dbReference>
<proteinExistence type="predicted"/>
<dbReference type="InterPro" id="IPR003609">
    <property type="entry name" value="Pan_app"/>
</dbReference>